<proteinExistence type="predicted"/>
<keyword evidence="1" id="KW-0472">Membrane</keyword>
<dbReference type="AlphaFoldDB" id="A0A8H6SDQ6"/>
<keyword evidence="4" id="KW-1185">Reference proteome</keyword>
<dbReference type="EMBL" id="JACAZF010000008">
    <property type="protein sequence ID" value="KAF7297068.1"/>
    <property type="molecule type" value="Genomic_DNA"/>
</dbReference>
<dbReference type="Pfam" id="PF20151">
    <property type="entry name" value="DUF6533"/>
    <property type="match status" value="1"/>
</dbReference>
<feature type="domain" description="DUF6533" evidence="2">
    <location>
        <begin position="23"/>
        <end position="67"/>
    </location>
</feature>
<feature type="transmembrane region" description="Helical" evidence="1">
    <location>
        <begin position="213"/>
        <end position="233"/>
    </location>
</feature>
<feature type="transmembrane region" description="Helical" evidence="1">
    <location>
        <begin position="123"/>
        <end position="146"/>
    </location>
</feature>
<dbReference type="Proteomes" id="UP000636479">
    <property type="component" value="Unassembled WGS sequence"/>
</dbReference>
<name>A0A8H6SDQ6_9AGAR</name>
<protein>
    <recommendedName>
        <fullName evidence="2">DUF6533 domain-containing protein</fullName>
    </recommendedName>
</protein>
<reference evidence="3" key="1">
    <citation type="submission" date="2020-05" db="EMBL/GenBank/DDBJ databases">
        <title>Mycena genomes resolve the evolution of fungal bioluminescence.</title>
        <authorList>
            <person name="Tsai I.J."/>
        </authorList>
    </citation>
    <scope>NUCLEOTIDE SEQUENCE</scope>
    <source>
        <strain evidence="3">171206Taipei</strain>
    </source>
</reference>
<keyword evidence="1" id="KW-0812">Transmembrane</keyword>
<feature type="transmembrane region" description="Helical" evidence="1">
    <location>
        <begin position="90"/>
        <end position="111"/>
    </location>
</feature>
<feature type="transmembrane region" description="Helical" evidence="1">
    <location>
        <begin position="25"/>
        <end position="44"/>
    </location>
</feature>
<evidence type="ECO:0000313" key="4">
    <source>
        <dbReference type="Proteomes" id="UP000636479"/>
    </source>
</evidence>
<accession>A0A8H6SDQ6</accession>
<feature type="transmembrane region" description="Helical" evidence="1">
    <location>
        <begin position="168"/>
        <end position="192"/>
    </location>
</feature>
<dbReference type="OrthoDB" id="3350812at2759"/>
<dbReference type="RefSeq" id="XP_037217427.1">
    <property type="nucleotide sequence ID" value="XM_037366015.1"/>
</dbReference>
<dbReference type="InterPro" id="IPR045340">
    <property type="entry name" value="DUF6533"/>
</dbReference>
<evidence type="ECO:0000256" key="1">
    <source>
        <dbReference type="SAM" id="Phobius"/>
    </source>
</evidence>
<evidence type="ECO:0000313" key="3">
    <source>
        <dbReference type="EMBL" id="KAF7297068.1"/>
    </source>
</evidence>
<keyword evidence="1" id="KW-1133">Transmembrane helix</keyword>
<dbReference type="GeneID" id="59348531"/>
<sequence length="299" mass="32772">MSAAAVQALPADVLAARLTTVKYANVSTLVVLVLDYLLTFDLEVNHMWGHTWGSATLLLFVSRYSPFFDMGTIMYYSLARNISLTRCNQLHSVFTWLNISGIAVGEAILTLRTYALSGQKRGVMLGFAILFIISTAVGVISLARFMPTAVYTKPPLNTPGCFLADGDFVLVAIPYASALLYDIVLVGYTALFGWRRLRHSRGPLIGTLFRDGITYFIFLLVVSIINILIVVAGPPGMPGLLNSFLRVVHSIFSTRALLQVRRTAKKPPLSMSSNINLDIPLDLGLETDDRTAIVRGGRI</sequence>
<comment type="caution">
    <text evidence="3">The sequence shown here is derived from an EMBL/GenBank/DDBJ whole genome shotgun (WGS) entry which is preliminary data.</text>
</comment>
<gene>
    <name evidence="3" type="ORF">MIND_00939600</name>
</gene>
<evidence type="ECO:0000259" key="2">
    <source>
        <dbReference type="Pfam" id="PF20151"/>
    </source>
</evidence>
<organism evidence="3 4">
    <name type="scientific">Mycena indigotica</name>
    <dbReference type="NCBI Taxonomy" id="2126181"/>
    <lineage>
        <taxon>Eukaryota</taxon>
        <taxon>Fungi</taxon>
        <taxon>Dikarya</taxon>
        <taxon>Basidiomycota</taxon>
        <taxon>Agaricomycotina</taxon>
        <taxon>Agaricomycetes</taxon>
        <taxon>Agaricomycetidae</taxon>
        <taxon>Agaricales</taxon>
        <taxon>Marasmiineae</taxon>
        <taxon>Mycenaceae</taxon>
        <taxon>Mycena</taxon>
    </lineage>
</organism>